<gene>
    <name evidence="6" type="ORF">DW723_17755</name>
</gene>
<proteinExistence type="predicted"/>
<evidence type="ECO:0000256" key="5">
    <source>
        <dbReference type="SAM" id="Phobius"/>
    </source>
</evidence>
<feature type="transmembrane region" description="Helical" evidence="5">
    <location>
        <begin position="33"/>
        <end position="53"/>
    </location>
</feature>
<dbReference type="GO" id="GO:0005886">
    <property type="term" value="C:plasma membrane"/>
    <property type="evidence" value="ECO:0007669"/>
    <property type="project" value="UniProtKB-SubCell"/>
</dbReference>
<keyword evidence="4 5" id="KW-0472">Membrane</keyword>
<reference evidence="6 7" key="1">
    <citation type="submission" date="2018-08" db="EMBL/GenBank/DDBJ databases">
        <title>A genome reference for cultivated species of the human gut microbiota.</title>
        <authorList>
            <person name="Zou Y."/>
            <person name="Xue W."/>
            <person name="Luo G."/>
        </authorList>
    </citation>
    <scope>NUCLEOTIDE SEQUENCE [LARGE SCALE GENOMIC DNA]</scope>
    <source>
        <strain evidence="6 7">AM27-32LB</strain>
    </source>
</reference>
<evidence type="ECO:0000256" key="2">
    <source>
        <dbReference type="ARBA" id="ARBA00022692"/>
    </source>
</evidence>
<dbReference type="AlphaFoldDB" id="A0A414K4B5"/>
<keyword evidence="3 5" id="KW-1133">Transmembrane helix</keyword>
<accession>A0A414K4B5</accession>
<protein>
    <submittedName>
        <fullName evidence="6">Uncharacterized protein</fullName>
    </submittedName>
</protein>
<comment type="caution">
    <text evidence="6">The sequence shown here is derived from an EMBL/GenBank/DDBJ whole genome shotgun (WGS) entry which is preliminary data.</text>
</comment>
<name>A0A414K4B5_9FIRM</name>
<organism evidence="6 7">
    <name type="scientific">Blautia obeum</name>
    <dbReference type="NCBI Taxonomy" id="40520"/>
    <lineage>
        <taxon>Bacteria</taxon>
        <taxon>Bacillati</taxon>
        <taxon>Bacillota</taxon>
        <taxon>Clostridia</taxon>
        <taxon>Lachnospirales</taxon>
        <taxon>Lachnospiraceae</taxon>
        <taxon>Blautia</taxon>
    </lineage>
</organism>
<dbReference type="GO" id="GO:0005524">
    <property type="term" value="F:ATP binding"/>
    <property type="evidence" value="ECO:0007669"/>
    <property type="project" value="InterPro"/>
</dbReference>
<dbReference type="EMBL" id="QSKO01000054">
    <property type="protein sequence ID" value="RHE68612.1"/>
    <property type="molecule type" value="Genomic_DNA"/>
</dbReference>
<dbReference type="Proteomes" id="UP000283928">
    <property type="component" value="Unassembled WGS sequence"/>
</dbReference>
<evidence type="ECO:0000256" key="4">
    <source>
        <dbReference type="ARBA" id="ARBA00023136"/>
    </source>
</evidence>
<dbReference type="SUPFAM" id="SSF90123">
    <property type="entry name" value="ABC transporter transmembrane region"/>
    <property type="match status" value="1"/>
</dbReference>
<keyword evidence="2 5" id="KW-0812">Transmembrane</keyword>
<evidence type="ECO:0000256" key="3">
    <source>
        <dbReference type="ARBA" id="ARBA00022989"/>
    </source>
</evidence>
<sequence length="114" mass="13128">MNNKKVGFKEVWRALKQIPKTITIIRKVDKKGFTLIVMLSMIAGAFPVITLVLSQELINSIVKKSSPLRYTIIQELINSIVKKSSPLRYTIILFTIYIIVSFLGSILWRSKRLY</sequence>
<evidence type="ECO:0000313" key="6">
    <source>
        <dbReference type="EMBL" id="RHE68612.1"/>
    </source>
</evidence>
<evidence type="ECO:0000256" key="1">
    <source>
        <dbReference type="ARBA" id="ARBA00004651"/>
    </source>
</evidence>
<dbReference type="InterPro" id="IPR036640">
    <property type="entry name" value="ABC1_TM_sf"/>
</dbReference>
<feature type="transmembrane region" description="Helical" evidence="5">
    <location>
        <begin position="89"/>
        <end position="108"/>
    </location>
</feature>
<evidence type="ECO:0000313" key="7">
    <source>
        <dbReference type="Proteomes" id="UP000283928"/>
    </source>
</evidence>
<comment type="subcellular location">
    <subcellularLocation>
        <location evidence="1">Cell membrane</location>
        <topology evidence="1">Multi-pass membrane protein</topology>
    </subcellularLocation>
</comment>